<feature type="region of interest" description="Disordered" evidence="1">
    <location>
        <begin position="545"/>
        <end position="574"/>
    </location>
</feature>
<protein>
    <submittedName>
        <fullName evidence="2">Uncharacterized protein</fullName>
    </submittedName>
</protein>
<dbReference type="Proteomes" id="UP001159363">
    <property type="component" value="Chromosome 11"/>
</dbReference>
<sequence>MKCLYYTEPYPRASAKWETLNSVKPYKAVCAKTMGDVKCSCNVPDYQPRFQRVTRGALNLRDGQDNTINIATGLRAGTIEDDQRPAEEKSATGKLGYWIRCSTDLHERQRKYGLVHNFRVLGRPFFPENISQDPCSPATEANRVQSPARSLPDFCKWESCRTMPLGYGFLGTLPFPPPLHSGAAPNSHHFTLSPALKPLMLRAAQISSSLFVEGNYICPVSPEIGTRSAVRRDPLHNLHLGCNVILLISVVVKPKVLTWAGWWGEVERNRFPMAKGGVRAKGVCAGGGRCKVLRRPAIHFLRGTMIDACSVITFRRQFAPGVLSRCVEESPMFMTAGSMGAVYREVYLLFASFRRPKDSGSVRDFWLHLNSNFICEGAADSQAALTRATTQAFRGPTVRVLFPLCVSSRSEQVFLRRHLSCTRTTTWSIASRHIPAHTPDAQQIRFFHSPLFCTHPTRDVRSDVMFVRNSIVRALWGVEVMAIHSTLCHDATNKGVKLAYIGRTEIDAHAVVCKVVQSLRVFERRVPPLSFTRPFIVLQRKWSRGARSGDRGGHATNLTAPKPCFSAHGSPLGR</sequence>
<gene>
    <name evidence="2" type="ORF">PR048_027556</name>
</gene>
<organism evidence="2 3">
    <name type="scientific">Dryococelus australis</name>
    <dbReference type="NCBI Taxonomy" id="614101"/>
    <lineage>
        <taxon>Eukaryota</taxon>
        <taxon>Metazoa</taxon>
        <taxon>Ecdysozoa</taxon>
        <taxon>Arthropoda</taxon>
        <taxon>Hexapoda</taxon>
        <taxon>Insecta</taxon>
        <taxon>Pterygota</taxon>
        <taxon>Neoptera</taxon>
        <taxon>Polyneoptera</taxon>
        <taxon>Phasmatodea</taxon>
        <taxon>Verophasmatodea</taxon>
        <taxon>Anareolatae</taxon>
        <taxon>Phasmatidae</taxon>
        <taxon>Eurycanthinae</taxon>
        <taxon>Dryococelus</taxon>
    </lineage>
</organism>
<dbReference type="EMBL" id="JARBHB010000012">
    <property type="protein sequence ID" value="KAJ8871250.1"/>
    <property type="molecule type" value="Genomic_DNA"/>
</dbReference>
<evidence type="ECO:0000256" key="1">
    <source>
        <dbReference type="SAM" id="MobiDB-lite"/>
    </source>
</evidence>
<proteinExistence type="predicted"/>
<accession>A0ABQ9GGV5</accession>
<keyword evidence="3" id="KW-1185">Reference proteome</keyword>
<evidence type="ECO:0000313" key="2">
    <source>
        <dbReference type="EMBL" id="KAJ8871250.1"/>
    </source>
</evidence>
<name>A0ABQ9GGV5_9NEOP</name>
<evidence type="ECO:0000313" key="3">
    <source>
        <dbReference type="Proteomes" id="UP001159363"/>
    </source>
</evidence>
<reference evidence="2 3" key="1">
    <citation type="submission" date="2023-02" db="EMBL/GenBank/DDBJ databases">
        <title>LHISI_Scaffold_Assembly.</title>
        <authorList>
            <person name="Stuart O.P."/>
            <person name="Cleave R."/>
            <person name="Magrath M.J.L."/>
            <person name="Mikheyev A.S."/>
        </authorList>
    </citation>
    <scope>NUCLEOTIDE SEQUENCE [LARGE SCALE GENOMIC DNA]</scope>
    <source>
        <strain evidence="2">Daus_M_001</strain>
        <tissue evidence="2">Leg muscle</tissue>
    </source>
</reference>
<comment type="caution">
    <text evidence="2">The sequence shown here is derived from an EMBL/GenBank/DDBJ whole genome shotgun (WGS) entry which is preliminary data.</text>
</comment>